<accession>A0A367KNH9</accession>
<name>A0A367KNH9_RHIST</name>
<dbReference type="InterPro" id="IPR003892">
    <property type="entry name" value="CUE"/>
</dbReference>
<dbReference type="Pfam" id="PF02845">
    <property type="entry name" value="CUE"/>
    <property type="match status" value="1"/>
</dbReference>
<evidence type="ECO:0000313" key="3">
    <source>
        <dbReference type="EMBL" id="RCI03795.1"/>
    </source>
</evidence>
<protein>
    <recommendedName>
        <fullName evidence="2">CUE domain-containing protein</fullName>
    </recommendedName>
</protein>
<evidence type="ECO:0000259" key="2">
    <source>
        <dbReference type="Pfam" id="PF02845"/>
    </source>
</evidence>
<feature type="region of interest" description="Disordered" evidence="1">
    <location>
        <begin position="32"/>
        <end position="53"/>
    </location>
</feature>
<proteinExistence type="predicted"/>
<dbReference type="AlphaFoldDB" id="A0A367KNH9"/>
<sequence length="128" mass="13739">MASPNPRSSATMPVQRPMTTNLGLVNRLLASELDNGNGTETEATTNRPVGRSSTVRGYLDTITNGDVAGSDLEPPSPEHTRILMTMFPDHPRETITRALASAHNELNRSVEIMLNTPSPGGESSTRPT</sequence>
<organism evidence="3 4">
    <name type="scientific">Rhizopus stolonifer</name>
    <name type="common">Rhizopus nigricans</name>
    <dbReference type="NCBI Taxonomy" id="4846"/>
    <lineage>
        <taxon>Eukaryota</taxon>
        <taxon>Fungi</taxon>
        <taxon>Fungi incertae sedis</taxon>
        <taxon>Mucoromycota</taxon>
        <taxon>Mucoromycotina</taxon>
        <taxon>Mucoromycetes</taxon>
        <taxon>Mucorales</taxon>
        <taxon>Mucorineae</taxon>
        <taxon>Rhizopodaceae</taxon>
        <taxon>Rhizopus</taxon>
    </lineage>
</organism>
<dbReference type="EMBL" id="PJQM01000893">
    <property type="protein sequence ID" value="RCI03795.1"/>
    <property type="molecule type" value="Genomic_DNA"/>
</dbReference>
<dbReference type="GO" id="GO:0043130">
    <property type="term" value="F:ubiquitin binding"/>
    <property type="evidence" value="ECO:0007669"/>
    <property type="project" value="InterPro"/>
</dbReference>
<feature type="compositionally biased region" description="Low complexity" evidence="1">
    <location>
        <begin position="35"/>
        <end position="46"/>
    </location>
</feature>
<reference evidence="3 4" key="1">
    <citation type="journal article" date="2018" name="G3 (Bethesda)">
        <title>Phylogenetic and Phylogenomic Definition of Rhizopus Species.</title>
        <authorList>
            <person name="Gryganskyi A.P."/>
            <person name="Golan J."/>
            <person name="Dolatabadi S."/>
            <person name="Mondo S."/>
            <person name="Robb S."/>
            <person name="Idnurm A."/>
            <person name="Muszewska A."/>
            <person name="Steczkiewicz K."/>
            <person name="Masonjones S."/>
            <person name="Liao H.L."/>
            <person name="Gajdeczka M.T."/>
            <person name="Anike F."/>
            <person name="Vuek A."/>
            <person name="Anishchenko I.M."/>
            <person name="Voigt K."/>
            <person name="de Hoog G.S."/>
            <person name="Smith M.E."/>
            <person name="Heitman J."/>
            <person name="Vilgalys R."/>
            <person name="Stajich J.E."/>
        </authorList>
    </citation>
    <scope>NUCLEOTIDE SEQUENCE [LARGE SCALE GENOMIC DNA]</scope>
    <source>
        <strain evidence="3 4">LSU 92-RS-03</strain>
    </source>
</reference>
<feature type="domain" description="CUE" evidence="2">
    <location>
        <begin position="82"/>
        <end position="111"/>
    </location>
</feature>
<dbReference type="InterPro" id="IPR009060">
    <property type="entry name" value="UBA-like_sf"/>
</dbReference>
<evidence type="ECO:0000256" key="1">
    <source>
        <dbReference type="SAM" id="MobiDB-lite"/>
    </source>
</evidence>
<comment type="caution">
    <text evidence="3">The sequence shown here is derived from an EMBL/GenBank/DDBJ whole genome shotgun (WGS) entry which is preliminary data.</text>
</comment>
<dbReference type="CDD" id="cd14279">
    <property type="entry name" value="CUE"/>
    <property type="match status" value="1"/>
</dbReference>
<gene>
    <name evidence="3" type="ORF">CU098_011003</name>
</gene>
<evidence type="ECO:0000313" key="4">
    <source>
        <dbReference type="Proteomes" id="UP000253551"/>
    </source>
</evidence>
<dbReference type="STRING" id="4846.A0A367KNH9"/>
<dbReference type="OrthoDB" id="272778at2759"/>
<dbReference type="Proteomes" id="UP000253551">
    <property type="component" value="Unassembled WGS sequence"/>
</dbReference>
<dbReference type="SUPFAM" id="SSF46934">
    <property type="entry name" value="UBA-like"/>
    <property type="match status" value="1"/>
</dbReference>
<keyword evidence="4" id="KW-1185">Reference proteome</keyword>